<accession>A0A5S6QJF3</accession>
<dbReference type="WBParaSite" id="TMUE_2000007333.1">
    <property type="protein sequence ID" value="TMUE_2000007333.1"/>
    <property type="gene ID" value="WBGene00294104"/>
</dbReference>
<evidence type="ECO:0000313" key="4">
    <source>
        <dbReference type="WBParaSite" id="TMUE_2000007333.1"/>
    </source>
</evidence>
<evidence type="ECO:0000256" key="2">
    <source>
        <dbReference type="SAM" id="Phobius"/>
    </source>
</evidence>
<feature type="transmembrane region" description="Helical" evidence="2">
    <location>
        <begin position="255"/>
        <end position="275"/>
    </location>
</feature>
<feature type="transmembrane region" description="Helical" evidence="2">
    <location>
        <begin position="137"/>
        <end position="152"/>
    </location>
</feature>
<keyword evidence="3" id="KW-1185">Reference proteome</keyword>
<protein>
    <submittedName>
        <fullName evidence="4">Reticulon-like protein</fullName>
    </submittedName>
</protein>
<feature type="transmembrane region" description="Helical" evidence="2">
    <location>
        <begin position="35"/>
        <end position="53"/>
    </location>
</feature>
<feature type="transmembrane region" description="Helical" evidence="2">
    <location>
        <begin position="187"/>
        <end position="208"/>
    </location>
</feature>
<feature type="region of interest" description="Disordered" evidence="1">
    <location>
        <begin position="351"/>
        <end position="384"/>
    </location>
</feature>
<evidence type="ECO:0000256" key="1">
    <source>
        <dbReference type="SAM" id="MobiDB-lite"/>
    </source>
</evidence>
<dbReference type="Proteomes" id="UP000046395">
    <property type="component" value="Unassembled WGS sequence"/>
</dbReference>
<organism evidence="3 4">
    <name type="scientific">Trichuris muris</name>
    <name type="common">Mouse whipworm</name>
    <dbReference type="NCBI Taxonomy" id="70415"/>
    <lineage>
        <taxon>Eukaryota</taxon>
        <taxon>Metazoa</taxon>
        <taxon>Ecdysozoa</taxon>
        <taxon>Nematoda</taxon>
        <taxon>Enoplea</taxon>
        <taxon>Dorylaimia</taxon>
        <taxon>Trichinellida</taxon>
        <taxon>Trichuridae</taxon>
        <taxon>Trichuris</taxon>
    </lineage>
</organism>
<feature type="transmembrane region" description="Helical" evidence="2">
    <location>
        <begin position="59"/>
        <end position="81"/>
    </location>
</feature>
<evidence type="ECO:0000313" key="3">
    <source>
        <dbReference type="Proteomes" id="UP000046395"/>
    </source>
</evidence>
<reference evidence="4" key="1">
    <citation type="submission" date="2019-12" db="UniProtKB">
        <authorList>
            <consortium name="WormBaseParasite"/>
        </authorList>
    </citation>
    <scope>IDENTIFICATION</scope>
</reference>
<feature type="transmembrane region" description="Helical" evidence="2">
    <location>
        <begin position="158"/>
        <end position="175"/>
    </location>
</feature>
<sequence length="479" mass="54479">MTLKGLNSRVSAAASRAVGAILEACLKVVQWRSSVVSATYVLLMNSFFWFFAFCSERSSQLEVLCTLLGFLGFDVFVIPIVRIARLVHKEIACAARAEKGLARPKNTRAGIYTLVRPFHEVTLFTYNFCMHLVCHKKVKIIFIVFCGVIFYSLSENDLYLSCATGYAMLVFWLVLPPWQYYKVNQRILIASLQVLNSCCTLCSSYVVLPFIHRLATIYVFIRSLVLFEWLPPLAKKFNATFVFPVICFIKRAAEIFVYLTLGALLFCFMIFEYIIKFIIAPLAKESYKLLSNVLNEISVRFGPQYQHAMATLAELSRELTNEDEEDLSEYLPNEEFIDNIFKDEARKVPVEQNSNESEEFLPTGNIENDDIASNNTDSEPEKAPEDVMLDEHAVQRNSAPFVEKAPPAGLSKMEGVWKSIRSAYVSGRKKLTNVSTSSEESSWRKTLSDEERALAEFEPSVDEFELLDDKDYTGKKSKE</sequence>
<name>A0A5S6QJF3_TRIMR</name>
<keyword evidence="2" id="KW-1133">Transmembrane helix</keyword>
<feature type="transmembrane region" description="Helical" evidence="2">
    <location>
        <begin position="214"/>
        <end position="234"/>
    </location>
</feature>
<dbReference type="AlphaFoldDB" id="A0A5S6QJF3"/>
<proteinExistence type="predicted"/>
<keyword evidence="2" id="KW-0472">Membrane</keyword>
<keyword evidence="2" id="KW-0812">Transmembrane</keyword>